<keyword evidence="2" id="KW-1185">Reference proteome</keyword>
<gene>
    <name evidence="1" type="ORF">RSSM_06498</name>
</gene>
<proteinExistence type="predicted"/>
<evidence type="ECO:0000313" key="2">
    <source>
        <dbReference type="Proteomes" id="UP000011885"/>
    </source>
</evidence>
<name>M5U7X3_9BACT</name>
<protein>
    <submittedName>
        <fullName evidence="1">Uncharacterized protein</fullName>
    </submittedName>
</protein>
<accession>M5U7X3</accession>
<comment type="caution">
    <text evidence="1">The sequence shown here is derived from an EMBL/GenBank/DDBJ whole genome shotgun (WGS) entry which is preliminary data.</text>
</comment>
<reference evidence="1 2" key="1">
    <citation type="journal article" date="2013" name="Mar. Genomics">
        <title>Expression of sulfatases in Rhodopirellula baltica and the diversity of sulfatases in the genus Rhodopirellula.</title>
        <authorList>
            <person name="Wegner C.E."/>
            <person name="Richter-Heitmann T."/>
            <person name="Klindworth A."/>
            <person name="Klockow C."/>
            <person name="Richter M."/>
            <person name="Achstetter T."/>
            <person name="Glockner F.O."/>
            <person name="Harder J."/>
        </authorList>
    </citation>
    <scope>NUCLEOTIDE SEQUENCE [LARGE SCALE GENOMIC DNA]</scope>
    <source>
        <strain evidence="1 2">SM41</strain>
    </source>
</reference>
<dbReference type="AlphaFoldDB" id="M5U7X3"/>
<dbReference type="EMBL" id="ANOH01000452">
    <property type="protein sequence ID" value="EMI52053.1"/>
    <property type="molecule type" value="Genomic_DNA"/>
</dbReference>
<dbReference type="Proteomes" id="UP000011885">
    <property type="component" value="Unassembled WGS sequence"/>
</dbReference>
<evidence type="ECO:0000313" key="1">
    <source>
        <dbReference type="EMBL" id="EMI52053.1"/>
    </source>
</evidence>
<sequence length="75" mass="8161">MAVFRLDSFGCPSFASPGHFSRTAWRPGSTVCRKAPRNSVSPGKVAAHDSNRFFQPVSNFDSLSDQNIESISSVI</sequence>
<organism evidence="1 2">
    <name type="scientific">Rhodopirellula sallentina SM41</name>
    <dbReference type="NCBI Taxonomy" id="1263870"/>
    <lineage>
        <taxon>Bacteria</taxon>
        <taxon>Pseudomonadati</taxon>
        <taxon>Planctomycetota</taxon>
        <taxon>Planctomycetia</taxon>
        <taxon>Pirellulales</taxon>
        <taxon>Pirellulaceae</taxon>
        <taxon>Rhodopirellula</taxon>
    </lineage>
</organism>